<feature type="active site" description="Charge relay system" evidence="5">
    <location>
        <position position="135"/>
    </location>
</feature>
<feature type="binding site" evidence="6">
    <location>
        <begin position="231"/>
        <end position="234"/>
    </location>
    <ligand>
        <name>substrate</name>
    </ligand>
</feature>
<dbReference type="Gene3D" id="3.90.1300.10">
    <property type="entry name" value="Amidase signature (AS) domain"/>
    <property type="match status" value="1"/>
</dbReference>
<evidence type="ECO:0000256" key="1">
    <source>
        <dbReference type="ARBA" id="ARBA00001311"/>
    </source>
</evidence>
<reference evidence="8 9" key="1">
    <citation type="journal article" date="2015" name="BMC Genomics">
        <title>Insights from the genome of Ophiocordyceps polyrhachis-furcata to pathogenicity and host specificity in insect fungi.</title>
        <authorList>
            <person name="Wichadakul D."/>
            <person name="Kobmoo N."/>
            <person name="Ingsriswang S."/>
            <person name="Tangphatsornruang S."/>
            <person name="Chantasingh D."/>
            <person name="Luangsa-ard J.J."/>
            <person name="Eurwilaichitr L."/>
        </authorList>
    </citation>
    <scope>NUCLEOTIDE SEQUENCE [LARGE SCALE GENOMIC DNA]</scope>
    <source>
        <strain evidence="8 9">BCC 54312</strain>
    </source>
</reference>
<feature type="binding site" evidence="6">
    <location>
        <position position="210"/>
    </location>
    <ligand>
        <name>substrate</name>
    </ligand>
</feature>
<dbReference type="PIRSF" id="PIRSF001221">
    <property type="entry name" value="Amidase_fungi"/>
    <property type="match status" value="1"/>
</dbReference>
<evidence type="ECO:0000256" key="4">
    <source>
        <dbReference type="ARBA" id="ARBA00022801"/>
    </source>
</evidence>
<dbReference type="InterPro" id="IPR023631">
    <property type="entry name" value="Amidase_dom"/>
</dbReference>
<comment type="catalytic activity">
    <reaction evidence="1">
        <text>a monocarboxylic acid amide + H2O = a monocarboxylate + NH4(+)</text>
        <dbReference type="Rhea" id="RHEA:12020"/>
        <dbReference type="ChEBI" id="CHEBI:15377"/>
        <dbReference type="ChEBI" id="CHEBI:28938"/>
        <dbReference type="ChEBI" id="CHEBI:35757"/>
        <dbReference type="ChEBI" id="CHEBI:83628"/>
        <dbReference type="EC" id="3.5.1.4"/>
    </reaction>
</comment>
<comment type="caution">
    <text evidence="8">The sequence shown here is derived from an EMBL/GenBank/DDBJ whole genome shotgun (WGS) entry which is preliminary data.</text>
</comment>
<name>A0A367LGK7_9HYPO</name>
<dbReference type="EC" id="3.5.1.4" evidence="3"/>
<feature type="active site" description="Acyl-ester intermediate" evidence="5">
    <location>
        <position position="234"/>
    </location>
</feature>
<dbReference type="PANTHER" id="PTHR46072">
    <property type="entry name" value="AMIDASE-RELATED-RELATED"/>
    <property type="match status" value="1"/>
</dbReference>
<evidence type="ECO:0000256" key="2">
    <source>
        <dbReference type="ARBA" id="ARBA00009199"/>
    </source>
</evidence>
<evidence type="ECO:0000313" key="8">
    <source>
        <dbReference type="EMBL" id="RCI13550.1"/>
    </source>
</evidence>
<gene>
    <name evidence="8" type="ORF">L249_5594</name>
</gene>
<feature type="domain" description="Amidase" evidence="7">
    <location>
        <begin position="79"/>
        <end position="493"/>
    </location>
</feature>
<feature type="binding site" evidence="6">
    <location>
        <position position="184"/>
    </location>
    <ligand>
        <name>substrate</name>
    </ligand>
</feature>
<evidence type="ECO:0000256" key="5">
    <source>
        <dbReference type="PIRSR" id="PIRSR001221-1"/>
    </source>
</evidence>
<evidence type="ECO:0000256" key="3">
    <source>
        <dbReference type="ARBA" id="ARBA00012922"/>
    </source>
</evidence>
<dbReference type="EMBL" id="LKCN02000006">
    <property type="protein sequence ID" value="RCI13550.1"/>
    <property type="molecule type" value="Genomic_DNA"/>
</dbReference>
<dbReference type="GO" id="GO:0004040">
    <property type="term" value="F:amidase activity"/>
    <property type="evidence" value="ECO:0007669"/>
    <property type="project" value="UniProtKB-EC"/>
</dbReference>
<accession>A0A367LGK7</accession>
<dbReference type="SUPFAM" id="SSF75304">
    <property type="entry name" value="Amidase signature (AS) enzymes"/>
    <property type="match status" value="1"/>
</dbReference>
<dbReference type="InterPro" id="IPR020556">
    <property type="entry name" value="Amidase_CS"/>
</dbReference>
<organism evidence="8 9">
    <name type="scientific">Ophiocordyceps polyrhachis-furcata BCC 54312</name>
    <dbReference type="NCBI Taxonomy" id="1330021"/>
    <lineage>
        <taxon>Eukaryota</taxon>
        <taxon>Fungi</taxon>
        <taxon>Dikarya</taxon>
        <taxon>Ascomycota</taxon>
        <taxon>Pezizomycotina</taxon>
        <taxon>Sordariomycetes</taxon>
        <taxon>Hypocreomycetidae</taxon>
        <taxon>Hypocreales</taxon>
        <taxon>Ophiocordycipitaceae</taxon>
        <taxon>Ophiocordyceps</taxon>
    </lineage>
</organism>
<sequence length="518" mass="55930">MIPSSSWQQTAEAKRQALTASIPPEWRVPAAQLPPRNQDCVLDWPASSGWLTTAEAAITSLSASNLVAKLASGETSSEEVTKAFCKRAAAAHQLVNCLSETCFDRALTSARNRDRHLARTGRPVGPLHGLPVSLKDCFNIRGLDACVGFVAYVGDAADAEAAIAGDLERAGAVLFVKTNVSTAMMMAESNNNLIGRTLNPWNRRTTCGGSSGGEAALLALGGSPLGVGTDIGGSLRIPAACTGIFTLRPSSGRFPVRGIRSGMPGQEAVASVNGPMARTLADLELYCRALIGAEPWLRDPRCIPLPWRVVEPPSRLRIAVLWHDGMVRPTPPVARALRTAADRLRTAGHDVVDWDPVDQKAGVALLARMFVADGGDAIRSVLGRCGEPWPAQLQPYKEATELGTSAMWRLQTERTEFQCRYLERWNAAAIDAVLCPVMAFNTVDKAIDQLDPKYEPLGPSCQQINNDYDAGLMHGMPISLQLVARRLEEEKVLAMGRQVMEELNREATGRYLDMASKI</sequence>
<proteinExistence type="inferred from homology"/>
<dbReference type="InterPro" id="IPR036928">
    <property type="entry name" value="AS_sf"/>
</dbReference>
<dbReference type="PANTHER" id="PTHR46072:SF11">
    <property type="entry name" value="AMIDASE-RELATED"/>
    <property type="match status" value="1"/>
</dbReference>
<keyword evidence="4" id="KW-0378">Hydrolase</keyword>
<keyword evidence="9" id="KW-1185">Reference proteome</keyword>
<feature type="active site" description="Charge relay system" evidence="5">
    <location>
        <position position="210"/>
    </location>
</feature>
<dbReference type="OrthoDB" id="6428749at2759"/>
<protein>
    <recommendedName>
        <fullName evidence="3">amidase</fullName>
        <ecNumber evidence="3">3.5.1.4</ecNumber>
    </recommendedName>
</protein>
<comment type="similarity">
    <text evidence="2">Belongs to the amidase family.</text>
</comment>
<dbReference type="Proteomes" id="UP000253664">
    <property type="component" value="Unassembled WGS sequence"/>
</dbReference>
<dbReference type="PROSITE" id="PS00571">
    <property type="entry name" value="AMIDASES"/>
    <property type="match status" value="1"/>
</dbReference>
<evidence type="ECO:0000259" key="7">
    <source>
        <dbReference type="Pfam" id="PF01425"/>
    </source>
</evidence>
<dbReference type="Pfam" id="PF01425">
    <property type="entry name" value="Amidase"/>
    <property type="match status" value="1"/>
</dbReference>
<dbReference type="AlphaFoldDB" id="A0A367LGK7"/>
<evidence type="ECO:0000313" key="9">
    <source>
        <dbReference type="Proteomes" id="UP000253664"/>
    </source>
</evidence>
<dbReference type="STRING" id="1330021.A0A367LGK7"/>
<evidence type="ECO:0000256" key="6">
    <source>
        <dbReference type="PIRSR" id="PIRSR001221-2"/>
    </source>
</evidence>